<protein>
    <submittedName>
        <fullName evidence="1">Uncharacterized protein</fullName>
    </submittedName>
</protein>
<organism evidence="1">
    <name type="scientific">gut metagenome</name>
    <dbReference type="NCBI Taxonomy" id="749906"/>
    <lineage>
        <taxon>unclassified sequences</taxon>
        <taxon>metagenomes</taxon>
        <taxon>organismal metagenomes</taxon>
    </lineage>
</organism>
<accession>J9CFS5</accession>
<proteinExistence type="predicted"/>
<evidence type="ECO:0000313" key="1">
    <source>
        <dbReference type="EMBL" id="EJW98890.1"/>
    </source>
</evidence>
<dbReference type="EMBL" id="AMCI01004055">
    <property type="protein sequence ID" value="EJW98890.1"/>
    <property type="molecule type" value="Genomic_DNA"/>
</dbReference>
<comment type="caution">
    <text evidence="1">The sequence shown here is derived from an EMBL/GenBank/DDBJ whole genome shotgun (WGS) entry which is preliminary data.</text>
</comment>
<name>J9CFS5_9ZZZZ</name>
<reference evidence="1" key="1">
    <citation type="journal article" date="2012" name="PLoS ONE">
        <title>Gene sets for utilization of primary and secondary nutrition supplies in the distal gut of endangered iberian lynx.</title>
        <authorList>
            <person name="Alcaide M."/>
            <person name="Messina E."/>
            <person name="Richter M."/>
            <person name="Bargiela R."/>
            <person name="Peplies J."/>
            <person name="Huws S.A."/>
            <person name="Newbold C.J."/>
            <person name="Golyshin P.N."/>
            <person name="Simon M.A."/>
            <person name="Lopez G."/>
            <person name="Yakimov M.M."/>
            <person name="Ferrer M."/>
        </authorList>
    </citation>
    <scope>NUCLEOTIDE SEQUENCE</scope>
</reference>
<sequence>MITAFATEPTPDCRGSRFFGRRPAATSALKNSTRFLPIF</sequence>
<gene>
    <name evidence="1" type="ORF">EVA_13004</name>
</gene>
<dbReference type="AlphaFoldDB" id="J9CFS5"/>